<sequence length="197" mass="22563">MPVPSADQYVEIHPYWQEELLVLRKMLLSTALEEEIKWGAPVYTLNGKNVVGLVAFKNHCAMWFYNGASLQKNTDLLDNAQEGKTKALRQIKFRKGDKIDPDVLLKYVAEAIANQKLGRILQTQINSKLVLPPELKAAFNKDKDLKSSFAKLPEGKQREYTNYIFEAKREGTKQKRLEKIFPLIKQGSGLNDHYRKG</sequence>
<dbReference type="PIRSF" id="PIRSF021308">
    <property type="entry name" value="UCP021308"/>
    <property type="match status" value="1"/>
</dbReference>
<dbReference type="Pfam" id="PF13376">
    <property type="entry name" value="OmdA"/>
    <property type="match status" value="1"/>
</dbReference>
<protein>
    <submittedName>
        <fullName evidence="2">DUF1801 domain-containing protein</fullName>
    </submittedName>
</protein>
<name>A0ABU3DYA1_9FLAO</name>
<accession>A0ABU3DYA1</accession>
<evidence type="ECO:0000313" key="2">
    <source>
        <dbReference type="EMBL" id="MDT0688698.1"/>
    </source>
</evidence>
<gene>
    <name evidence="2" type="ORF">RM549_02820</name>
</gene>
<dbReference type="Pfam" id="PF08818">
    <property type="entry name" value="DUF1801"/>
    <property type="match status" value="1"/>
</dbReference>
<dbReference type="EMBL" id="JAVRHM010000002">
    <property type="protein sequence ID" value="MDT0688698.1"/>
    <property type="molecule type" value="Genomic_DNA"/>
</dbReference>
<keyword evidence="3" id="KW-1185">Reference proteome</keyword>
<evidence type="ECO:0000259" key="1">
    <source>
        <dbReference type="Pfam" id="PF08818"/>
    </source>
</evidence>
<dbReference type="Gene3D" id="3.90.1150.200">
    <property type="match status" value="1"/>
</dbReference>
<reference evidence="2 3" key="1">
    <citation type="submission" date="2023-09" db="EMBL/GenBank/DDBJ databases">
        <authorList>
            <person name="Rey-Velasco X."/>
        </authorList>
    </citation>
    <scope>NUCLEOTIDE SEQUENCE [LARGE SCALE GENOMIC DNA]</scope>
    <source>
        <strain evidence="2 3">F188</strain>
    </source>
</reference>
<dbReference type="RefSeq" id="WP_311680728.1">
    <property type="nucleotide sequence ID" value="NZ_JAVRHM010000002.1"/>
</dbReference>
<dbReference type="InterPro" id="IPR014922">
    <property type="entry name" value="YdhG-like"/>
</dbReference>
<proteinExistence type="predicted"/>
<evidence type="ECO:0000313" key="3">
    <source>
        <dbReference type="Proteomes" id="UP001261624"/>
    </source>
</evidence>
<dbReference type="SUPFAM" id="SSF159888">
    <property type="entry name" value="YdhG-like"/>
    <property type="match status" value="1"/>
</dbReference>
<dbReference type="InterPro" id="IPR016786">
    <property type="entry name" value="YdeI_bac"/>
</dbReference>
<feature type="domain" description="YdhG-like" evidence="1">
    <location>
        <begin position="16"/>
        <end position="112"/>
    </location>
</feature>
<dbReference type="Proteomes" id="UP001261624">
    <property type="component" value="Unassembled WGS sequence"/>
</dbReference>
<comment type="caution">
    <text evidence="2">The sequence shown here is derived from an EMBL/GenBank/DDBJ whole genome shotgun (WGS) entry which is preliminary data.</text>
</comment>
<organism evidence="2 3">
    <name type="scientific">Autumnicola patrickiae</name>
    <dbReference type="NCBI Taxonomy" id="3075591"/>
    <lineage>
        <taxon>Bacteria</taxon>
        <taxon>Pseudomonadati</taxon>
        <taxon>Bacteroidota</taxon>
        <taxon>Flavobacteriia</taxon>
        <taxon>Flavobacteriales</taxon>
        <taxon>Flavobacteriaceae</taxon>
        <taxon>Autumnicola</taxon>
    </lineage>
</organism>